<keyword evidence="2" id="KW-0560">Oxidoreductase</keyword>
<dbReference type="Proteomes" id="UP000185109">
    <property type="component" value="Chromosome"/>
</dbReference>
<dbReference type="Pfam" id="PF22677">
    <property type="entry name" value="Ble-like_N"/>
    <property type="match status" value="1"/>
</dbReference>
<sequence>MSNSQEHGKTVVESLRTRGIDMKLEIVVIPVSDVDRAKSFYSDLGWRLDADFAAEEGFRVIQFTPPGSGCSVIFGQNVTAASPGSAQGLYLIVSDIKAARRDLLDRGVGVSEVFHDASGEYAGPDEPYLLGRLRVPGPDPDNRSYRSFASFSDPDGNGWLLQEITARLPGRVDADDTTFTSSKELAAALRRAATAHGEHEKLTGEHDEDWPDWYAEYIVSEQAGKQLPL</sequence>
<keyword evidence="2" id="KW-0223">Dioxygenase</keyword>
<accession>A0A1L5P6I8</accession>
<organism evidence="2 3">
    <name type="scientific">Rhizobium etli 8C-3</name>
    <dbReference type="NCBI Taxonomy" id="538025"/>
    <lineage>
        <taxon>Bacteria</taxon>
        <taxon>Pseudomonadati</taxon>
        <taxon>Pseudomonadota</taxon>
        <taxon>Alphaproteobacteria</taxon>
        <taxon>Hyphomicrobiales</taxon>
        <taxon>Rhizobiaceae</taxon>
        <taxon>Rhizobium/Agrobacterium group</taxon>
        <taxon>Rhizobium</taxon>
    </lineage>
</organism>
<name>A0A1L5P6I8_RHIET</name>
<dbReference type="PROSITE" id="PS51819">
    <property type="entry name" value="VOC"/>
    <property type="match status" value="1"/>
</dbReference>
<dbReference type="SUPFAM" id="SSF54593">
    <property type="entry name" value="Glyoxalase/Bleomycin resistance protein/Dihydroxybiphenyl dioxygenase"/>
    <property type="match status" value="1"/>
</dbReference>
<dbReference type="InterPro" id="IPR053863">
    <property type="entry name" value="Glyoxy/Ble-like_N"/>
</dbReference>
<reference evidence="2 3" key="1">
    <citation type="submission" date="2016-09" db="EMBL/GenBank/DDBJ databases">
        <title>The complete genome sequences of Rhizobium gallicum, symbiovars gallicum and phaseoli, symbionts associated to common bean (Phaseolus vulgaris).</title>
        <authorList>
            <person name="Bustos P."/>
            <person name="Santamaria R.I."/>
            <person name="Perez-Carrascal O.M."/>
            <person name="Juarez S."/>
            <person name="Lozano L."/>
            <person name="Martinez-Flores I."/>
            <person name="Martinez-Romero E."/>
            <person name="Cevallos M."/>
            <person name="Romero D."/>
            <person name="Davila G."/>
            <person name="Gonzalez V."/>
        </authorList>
    </citation>
    <scope>NUCLEOTIDE SEQUENCE [LARGE SCALE GENOMIC DNA]</scope>
    <source>
        <strain evidence="2 3">8C-3</strain>
    </source>
</reference>
<evidence type="ECO:0000259" key="1">
    <source>
        <dbReference type="PROSITE" id="PS51819"/>
    </source>
</evidence>
<gene>
    <name evidence="2" type="ORF">AM571_CH02985</name>
</gene>
<dbReference type="EMBL" id="CP017241">
    <property type="protein sequence ID" value="APO75787.1"/>
    <property type="molecule type" value="Genomic_DNA"/>
</dbReference>
<dbReference type="Gene3D" id="3.10.180.10">
    <property type="entry name" value="2,3-Dihydroxybiphenyl 1,2-Dioxygenase, domain 1"/>
    <property type="match status" value="1"/>
</dbReference>
<dbReference type="InterPro" id="IPR037523">
    <property type="entry name" value="VOC_core"/>
</dbReference>
<evidence type="ECO:0000313" key="3">
    <source>
        <dbReference type="Proteomes" id="UP000185109"/>
    </source>
</evidence>
<proteinExistence type="predicted"/>
<feature type="domain" description="VOC" evidence="1">
    <location>
        <begin position="23"/>
        <end position="164"/>
    </location>
</feature>
<evidence type="ECO:0000313" key="2">
    <source>
        <dbReference type="EMBL" id="APO75787.1"/>
    </source>
</evidence>
<protein>
    <submittedName>
        <fullName evidence="2">Glyoxalase/bleomycin resistance protein/dioxygenase family protein</fullName>
    </submittedName>
</protein>
<dbReference type="AlphaFoldDB" id="A0A1L5P6I8"/>
<dbReference type="RefSeq" id="WP_074062072.1">
    <property type="nucleotide sequence ID" value="NZ_CP017241.1"/>
</dbReference>
<dbReference type="GO" id="GO:0051213">
    <property type="term" value="F:dioxygenase activity"/>
    <property type="evidence" value="ECO:0007669"/>
    <property type="project" value="UniProtKB-KW"/>
</dbReference>
<dbReference type="InterPro" id="IPR029068">
    <property type="entry name" value="Glyas_Bleomycin-R_OHBP_Dase"/>
</dbReference>